<dbReference type="NCBIfam" id="TIGR01687">
    <property type="entry name" value="moaD_arch"/>
    <property type="match status" value="1"/>
</dbReference>
<comment type="pathway">
    <text evidence="1">Cofactor biosynthesis; molybdopterin biosynthesis.</text>
</comment>
<comment type="caution">
    <text evidence="13">The sequence shown here is derived from an EMBL/GenBank/DDBJ whole genome shotgun (WGS) entry which is preliminary data.</text>
</comment>
<evidence type="ECO:0000256" key="4">
    <source>
        <dbReference type="ARBA" id="ARBA00024200"/>
    </source>
</evidence>
<dbReference type="GO" id="GO:1990133">
    <property type="term" value="C:molybdopterin adenylyltransferase complex"/>
    <property type="evidence" value="ECO:0007669"/>
    <property type="project" value="TreeGrafter"/>
</dbReference>
<reference evidence="13 14" key="1">
    <citation type="submission" date="2019-07" db="EMBL/GenBank/DDBJ databases">
        <title>Whole genome shotgun sequence of Cerasibacillus quisquiliarum NBRC 102429.</title>
        <authorList>
            <person name="Hosoyama A."/>
            <person name="Uohara A."/>
            <person name="Ohji S."/>
            <person name="Ichikawa N."/>
        </authorList>
    </citation>
    <scope>NUCLEOTIDE SEQUENCE [LARGE SCALE GENOMIC DNA]</scope>
    <source>
        <strain evidence="13 14">NBRC 102429</strain>
    </source>
</reference>
<dbReference type="Pfam" id="PF02597">
    <property type="entry name" value="ThiS"/>
    <property type="match status" value="1"/>
</dbReference>
<dbReference type="InterPro" id="IPR010038">
    <property type="entry name" value="MoaD_arc-typ"/>
</dbReference>
<evidence type="ECO:0000256" key="8">
    <source>
        <dbReference type="ARBA" id="ARBA00075076"/>
    </source>
</evidence>
<protein>
    <recommendedName>
        <fullName evidence="5">Molybdopterin synthase sulfur carrier subunit</fullName>
    </recommendedName>
    <alternativeName>
        <fullName evidence="11">MPT synthase subunit 1</fullName>
    </alternativeName>
    <alternativeName>
        <fullName evidence="8">Molybdenum cofactor biosynthesis protein D</fullName>
    </alternativeName>
    <alternativeName>
        <fullName evidence="10">Molybdopterin-converting factor small subunit</fullName>
    </alternativeName>
    <alternativeName>
        <fullName evidence="9">Molybdopterin-converting factor subunit 1</fullName>
    </alternativeName>
    <alternativeName>
        <fullName evidence="12">Sulfur carrier protein MoaD</fullName>
    </alternativeName>
</protein>
<keyword evidence="14" id="KW-1185">Reference proteome</keyword>
<keyword evidence="2" id="KW-0547">Nucleotide-binding</keyword>
<evidence type="ECO:0000256" key="7">
    <source>
        <dbReference type="ARBA" id="ARBA00063099"/>
    </source>
</evidence>
<dbReference type="FunFam" id="3.10.20.30:FF:000010">
    <property type="entry name" value="Molybdopterin synthase sulfur carrier subunit"/>
    <property type="match status" value="1"/>
</dbReference>
<dbReference type="AlphaFoldDB" id="A0A511V0I8"/>
<dbReference type="NCBIfam" id="TIGR01682">
    <property type="entry name" value="moaD"/>
    <property type="match status" value="1"/>
</dbReference>
<evidence type="ECO:0000256" key="2">
    <source>
        <dbReference type="ARBA" id="ARBA00022741"/>
    </source>
</evidence>
<dbReference type="InterPro" id="IPR044672">
    <property type="entry name" value="MOCS2A"/>
</dbReference>
<dbReference type="RefSeq" id="WP_146938771.1">
    <property type="nucleotide sequence ID" value="NZ_BJXW01000043.1"/>
</dbReference>
<dbReference type="Proteomes" id="UP000321491">
    <property type="component" value="Unassembled WGS sequence"/>
</dbReference>
<dbReference type="EMBL" id="BJXW01000043">
    <property type="protein sequence ID" value="GEN32430.1"/>
    <property type="molecule type" value="Genomic_DNA"/>
</dbReference>
<dbReference type="InterPro" id="IPR016155">
    <property type="entry name" value="Mopterin_synth/thiamin_S_b"/>
</dbReference>
<dbReference type="InterPro" id="IPR012675">
    <property type="entry name" value="Beta-grasp_dom_sf"/>
</dbReference>
<keyword evidence="3" id="KW-0501">Molybdenum cofactor biosynthesis</keyword>
<comment type="similarity">
    <text evidence="4">Belongs to the MoaD family.</text>
</comment>
<dbReference type="OrthoDB" id="9801945at2"/>
<sequence>MIKVIYFAVAREMVGKGEETLKVENLTVKQLLEWIGSSYPAFDQTGMQVAINEEYAMLDDTVKAGDVCAIIPPVSGG</sequence>
<dbReference type="GO" id="GO:0006777">
    <property type="term" value="P:Mo-molybdopterin cofactor biosynthetic process"/>
    <property type="evidence" value="ECO:0007669"/>
    <property type="project" value="UniProtKB-KW"/>
</dbReference>
<evidence type="ECO:0000256" key="3">
    <source>
        <dbReference type="ARBA" id="ARBA00023150"/>
    </source>
</evidence>
<evidence type="ECO:0000313" key="14">
    <source>
        <dbReference type="Proteomes" id="UP000321491"/>
    </source>
</evidence>
<evidence type="ECO:0000256" key="11">
    <source>
        <dbReference type="ARBA" id="ARBA00078020"/>
    </source>
</evidence>
<name>A0A511V0I8_9BACI</name>
<evidence type="ECO:0000256" key="12">
    <source>
        <dbReference type="ARBA" id="ARBA00078992"/>
    </source>
</evidence>
<evidence type="ECO:0000313" key="13">
    <source>
        <dbReference type="EMBL" id="GEN32430.1"/>
    </source>
</evidence>
<dbReference type="PANTHER" id="PTHR33359">
    <property type="entry name" value="MOLYBDOPTERIN SYNTHASE SULFUR CARRIER SUBUNIT"/>
    <property type="match status" value="1"/>
</dbReference>
<dbReference type="Gene3D" id="3.10.20.30">
    <property type="match status" value="1"/>
</dbReference>
<dbReference type="PANTHER" id="PTHR33359:SF1">
    <property type="entry name" value="MOLYBDOPTERIN SYNTHASE SULFUR CARRIER SUBUNIT"/>
    <property type="match status" value="1"/>
</dbReference>
<evidence type="ECO:0000256" key="1">
    <source>
        <dbReference type="ARBA" id="ARBA00005046"/>
    </source>
</evidence>
<dbReference type="UniPathway" id="UPA00344"/>
<comment type="subunit">
    <text evidence="7">Heterotetramer of 2 MoaD subunits and 2 MoaE subunits. Forms a stable heterotetrameric complex of 2 MoaD and 2 MoeB during adenylation of MoaD by MoeB. During catalysis MoaD shuttles between the two heterotetrameric complexes.</text>
</comment>
<comment type="function">
    <text evidence="6">Involved in sulfur transfer in the conversion of molybdopterin precursor Z to molybdopterin.</text>
</comment>
<evidence type="ECO:0000256" key="6">
    <source>
        <dbReference type="ARBA" id="ARBA00054425"/>
    </source>
</evidence>
<accession>A0A511V0I8</accession>
<dbReference type="SUPFAM" id="SSF54285">
    <property type="entry name" value="MoaD/ThiS"/>
    <property type="match status" value="1"/>
</dbReference>
<proteinExistence type="inferred from homology"/>
<organism evidence="13 14">
    <name type="scientific">Cerasibacillus quisquiliarum</name>
    <dbReference type="NCBI Taxonomy" id="227865"/>
    <lineage>
        <taxon>Bacteria</taxon>
        <taxon>Bacillati</taxon>
        <taxon>Bacillota</taxon>
        <taxon>Bacilli</taxon>
        <taxon>Bacillales</taxon>
        <taxon>Bacillaceae</taxon>
        <taxon>Cerasibacillus</taxon>
    </lineage>
</organism>
<gene>
    <name evidence="13" type="primary">moaD_2</name>
    <name evidence="13" type="ORF">CQU01_26680</name>
</gene>
<evidence type="ECO:0000256" key="5">
    <source>
        <dbReference type="ARBA" id="ARBA00024247"/>
    </source>
</evidence>
<evidence type="ECO:0000256" key="10">
    <source>
        <dbReference type="ARBA" id="ARBA00077809"/>
    </source>
</evidence>
<dbReference type="GO" id="GO:0000166">
    <property type="term" value="F:nucleotide binding"/>
    <property type="evidence" value="ECO:0007669"/>
    <property type="project" value="UniProtKB-KW"/>
</dbReference>
<dbReference type="InterPro" id="IPR003749">
    <property type="entry name" value="ThiS/MoaD-like"/>
</dbReference>
<evidence type="ECO:0000256" key="9">
    <source>
        <dbReference type="ARBA" id="ARBA00076711"/>
    </source>
</evidence>
<dbReference type="CDD" id="cd00754">
    <property type="entry name" value="Ubl_MoaD"/>
    <property type="match status" value="1"/>
</dbReference>